<evidence type="ECO:0000313" key="5">
    <source>
        <dbReference type="Proteomes" id="UP000038009"/>
    </source>
</evidence>
<dbReference type="AlphaFoldDB" id="A0A0N0P939"/>
<proteinExistence type="predicted"/>
<reference evidence="4 5" key="1">
    <citation type="journal article" date="2015" name="PLoS Pathog.">
        <title>Leptomonas seymouri: Adaptations to the Dixenous Life Cycle Analyzed by Genome Sequencing, Transcriptome Profiling and Co-infection with Leishmania donovani.</title>
        <authorList>
            <person name="Kraeva N."/>
            <person name="Butenko A."/>
            <person name="Hlavacova J."/>
            <person name="Kostygov A."/>
            <person name="Myskova J."/>
            <person name="Grybchuk D."/>
            <person name="Lestinova T."/>
            <person name="Votypka J."/>
            <person name="Volf P."/>
            <person name="Opperdoes F."/>
            <person name="Flegontov P."/>
            <person name="Lukes J."/>
            <person name="Yurchenko V."/>
        </authorList>
    </citation>
    <scope>NUCLEOTIDE SEQUENCE [LARGE SCALE GENOMIC DNA]</scope>
    <source>
        <strain evidence="4 5">ATCC 30220</strain>
    </source>
</reference>
<organism evidence="4 5">
    <name type="scientific">Leptomonas seymouri</name>
    <dbReference type="NCBI Taxonomy" id="5684"/>
    <lineage>
        <taxon>Eukaryota</taxon>
        <taxon>Discoba</taxon>
        <taxon>Euglenozoa</taxon>
        <taxon>Kinetoplastea</taxon>
        <taxon>Metakinetoplastina</taxon>
        <taxon>Trypanosomatida</taxon>
        <taxon>Trypanosomatidae</taxon>
        <taxon>Leishmaniinae</taxon>
        <taxon>Leptomonas</taxon>
    </lineage>
</organism>
<dbReference type="InterPro" id="IPR050836">
    <property type="entry name" value="SDS22/Internalin_LRR"/>
</dbReference>
<dbReference type="SUPFAM" id="SSF52058">
    <property type="entry name" value="L domain-like"/>
    <property type="match status" value="1"/>
</dbReference>
<accession>A0A0N0P939</accession>
<evidence type="ECO:0000256" key="2">
    <source>
        <dbReference type="ARBA" id="ARBA00022737"/>
    </source>
</evidence>
<gene>
    <name evidence="4" type="ORF">ABL78_0255</name>
</gene>
<protein>
    <recommendedName>
        <fullName evidence="6">Leucine-rich repeat protein (LRRP)</fullName>
    </recommendedName>
</protein>
<dbReference type="Gene3D" id="3.80.10.10">
    <property type="entry name" value="Ribonuclease Inhibitor"/>
    <property type="match status" value="2"/>
</dbReference>
<dbReference type="OMA" id="MWWVDRC"/>
<dbReference type="OrthoDB" id="10257471at2759"/>
<evidence type="ECO:0000256" key="1">
    <source>
        <dbReference type="ARBA" id="ARBA00022614"/>
    </source>
</evidence>
<dbReference type="PANTHER" id="PTHR46652:SF3">
    <property type="entry name" value="LEUCINE-RICH REPEAT-CONTAINING PROTEIN 9"/>
    <property type="match status" value="1"/>
</dbReference>
<name>A0A0N0P939_LEPSE</name>
<keyword evidence="1" id="KW-0433">Leucine-rich repeat</keyword>
<keyword evidence="5" id="KW-1185">Reference proteome</keyword>
<evidence type="ECO:0000256" key="3">
    <source>
        <dbReference type="SAM" id="MobiDB-lite"/>
    </source>
</evidence>
<dbReference type="PANTHER" id="PTHR46652">
    <property type="entry name" value="LEUCINE-RICH REPEAT AND IQ DOMAIN-CONTAINING PROTEIN 1-RELATED"/>
    <property type="match status" value="1"/>
</dbReference>
<feature type="compositionally biased region" description="Low complexity" evidence="3">
    <location>
        <begin position="302"/>
        <end position="322"/>
    </location>
</feature>
<comment type="caution">
    <text evidence="4">The sequence shown here is derived from an EMBL/GenBank/DDBJ whole genome shotgun (WGS) entry which is preliminary data.</text>
</comment>
<keyword evidence="2" id="KW-0677">Repeat</keyword>
<evidence type="ECO:0008006" key="6">
    <source>
        <dbReference type="Google" id="ProtNLM"/>
    </source>
</evidence>
<feature type="region of interest" description="Disordered" evidence="3">
    <location>
        <begin position="280"/>
        <end position="336"/>
    </location>
</feature>
<feature type="compositionally biased region" description="Pro residues" evidence="3">
    <location>
        <begin position="285"/>
        <end position="296"/>
    </location>
</feature>
<dbReference type="VEuPathDB" id="TriTrypDB:Lsey_0003_0520"/>
<dbReference type="Proteomes" id="UP000038009">
    <property type="component" value="Unassembled WGS sequence"/>
</dbReference>
<dbReference type="EMBL" id="LJSK01000003">
    <property type="protein sequence ID" value="KPI90659.1"/>
    <property type="molecule type" value="Genomic_DNA"/>
</dbReference>
<dbReference type="InterPro" id="IPR032675">
    <property type="entry name" value="LRR_dom_sf"/>
</dbReference>
<evidence type="ECO:0000313" key="4">
    <source>
        <dbReference type="EMBL" id="KPI90659.1"/>
    </source>
</evidence>
<sequence>MRHAFEVIAAFSTQLPYAALAASPGLRSAAERRDVVAQSSDFAFTVHHMRAEQARAKDVCLFIAVNTEEVLVVTLRGLARRGRVQAAAEAGMWWVDRCLHDATVTTGAARLMCCLRLKEMHAEKLCLYSSADVGGSAPSAVATGSAAGVQRLRVPNAPFALHIQRMVELRTVQLSPSVSRLIVEVDVRSCLRWSQVEANGFLTSLNSPLRAVRVSTVSLSAVTLLHRFHASLRVLHLCRRSTAVFHDPQGMMMFDDEELEEEETHTSYLSYSTPSPGAAFGRLPPLLPPAPRPPSPAKTRRTAASTTTAGIATRGSASSSGHAARRRRNKRAPQLSPGITPVLEELHISASIRRRLPNWLRQCPHLQRLTLSGCRYGNLDALRPAVGLREVTLESCDNFTRFSFFCDFPQLQALHIKSCALLRSIAWLPRLSGPLCSLTLYHLASNPLHSPEEATTIGVGLDHVQSLSLSIPVMTQLRQLVTHASRTLRDLTLFTCMDVEDFADLPPLPSLEKVCITGNRHMQSFEWLRTSPRLTEVRATQCLQLSSLAGLSGCRQLRVLELAGAQQLQDISDISNCVALMYVDLSHCILMTDVSVLRHLPELNCVLLRNCVQLSRDFGWLAGCPALVDLMVPNATWYDAANERLQQLNRSGSVLLH</sequence>